<comment type="caution">
    <text evidence="2">The sequence shown here is derived from an EMBL/GenBank/DDBJ whole genome shotgun (WGS) entry which is preliminary data.</text>
</comment>
<dbReference type="EMBL" id="JANKHG010000026">
    <property type="protein sequence ID" value="MCR2747522.1"/>
    <property type="molecule type" value="Genomic_DNA"/>
</dbReference>
<proteinExistence type="predicted"/>
<evidence type="ECO:0000313" key="2">
    <source>
        <dbReference type="EMBL" id="MCR2747522.1"/>
    </source>
</evidence>
<keyword evidence="1" id="KW-1133">Transmembrane helix</keyword>
<keyword evidence="1" id="KW-0472">Membrane</keyword>
<reference evidence="2" key="1">
    <citation type="submission" date="2022-07" db="EMBL/GenBank/DDBJ databases">
        <authorList>
            <person name="Xamxidin M."/>
        </authorList>
    </citation>
    <scope>NUCLEOTIDE SEQUENCE</scope>
    <source>
        <strain evidence="2">YS8-69</strain>
    </source>
</reference>
<evidence type="ECO:0008006" key="4">
    <source>
        <dbReference type="Google" id="ProtNLM"/>
    </source>
</evidence>
<accession>A0ABT1XJP7</accession>
<keyword evidence="1" id="KW-0812">Transmembrane</keyword>
<gene>
    <name evidence="2" type="ORF">NSP04_12775</name>
</gene>
<dbReference type="Proteomes" id="UP001165267">
    <property type="component" value="Unassembled WGS sequence"/>
</dbReference>
<protein>
    <recommendedName>
        <fullName evidence="4">DUF3185 domain-containing protein</fullName>
    </recommendedName>
</protein>
<dbReference type="RefSeq" id="WP_257512745.1">
    <property type="nucleotide sequence ID" value="NZ_JANKHG010000026.1"/>
</dbReference>
<keyword evidence="3" id="KW-1185">Reference proteome</keyword>
<feature type="transmembrane region" description="Helical" evidence="1">
    <location>
        <begin position="50"/>
        <end position="68"/>
    </location>
</feature>
<organism evidence="2 3">
    <name type="scientific">Limnobacter parvus</name>
    <dbReference type="NCBI Taxonomy" id="2939690"/>
    <lineage>
        <taxon>Bacteria</taxon>
        <taxon>Pseudomonadati</taxon>
        <taxon>Pseudomonadota</taxon>
        <taxon>Betaproteobacteria</taxon>
        <taxon>Burkholderiales</taxon>
        <taxon>Burkholderiaceae</taxon>
        <taxon>Limnobacter</taxon>
    </lineage>
</organism>
<evidence type="ECO:0000256" key="1">
    <source>
        <dbReference type="SAM" id="Phobius"/>
    </source>
</evidence>
<name>A0ABT1XJP7_9BURK</name>
<sequence length="73" mass="7460">MQATKLIGILLIVAGTLGLAYGGFSYTEETTAAKIGTLEITVDQEKNVNVPMWAGVAAIVAGALLLLAGGRRG</sequence>
<evidence type="ECO:0000313" key="3">
    <source>
        <dbReference type="Proteomes" id="UP001165267"/>
    </source>
</evidence>